<name>A0AB33Z4A7_9GAMM</name>
<dbReference type="RefSeq" id="WP_016389626.1">
    <property type="nucleotide sequence ID" value="NZ_KE646805.1"/>
</dbReference>
<proteinExistence type="inferred from homology"/>
<keyword evidence="3" id="KW-0058">Aromatic hydrocarbons catabolism</keyword>
<comment type="pathway">
    <text evidence="1">Aromatic compound metabolism.</text>
</comment>
<dbReference type="CDD" id="cd00667">
    <property type="entry name" value="ring_hydroxylating_dioxygenases_beta"/>
    <property type="match status" value="1"/>
</dbReference>
<evidence type="ECO:0000256" key="3">
    <source>
        <dbReference type="ARBA" id="ARBA00022797"/>
    </source>
</evidence>
<dbReference type="Gene3D" id="3.10.450.50">
    <property type="match status" value="1"/>
</dbReference>
<dbReference type="AlphaFoldDB" id="A0AB33Z4A7"/>
<evidence type="ECO:0000256" key="1">
    <source>
        <dbReference type="ARBA" id="ARBA00005211"/>
    </source>
</evidence>
<dbReference type="GO" id="GO:0051213">
    <property type="term" value="F:dioxygenase activity"/>
    <property type="evidence" value="ECO:0007669"/>
    <property type="project" value="UniProtKB-KW"/>
</dbReference>
<evidence type="ECO:0000256" key="2">
    <source>
        <dbReference type="ARBA" id="ARBA00009570"/>
    </source>
</evidence>
<keyword evidence="7" id="KW-1185">Reference proteome</keyword>
<dbReference type="NCBIfam" id="NF007479">
    <property type="entry name" value="PRK10069.1"/>
    <property type="match status" value="1"/>
</dbReference>
<keyword evidence="4 6" id="KW-0223">Dioxygenase</keyword>
<accession>A0AB33Z4A7</accession>
<organism evidence="6 7">
    <name type="scientific">Cycloclasticus pugetii</name>
    <dbReference type="NCBI Taxonomy" id="34068"/>
    <lineage>
        <taxon>Bacteria</taxon>
        <taxon>Pseudomonadati</taxon>
        <taxon>Pseudomonadota</taxon>
        <taxon>Gammaproteobacteria</taxon>
        <taxon>Thiotrichales</taxon>
        <taxon>Piscirickettsiaceae</taxon>
        <taxon>Cycloclasticus</taxon>
    </lineage>
</organism>
<keyword evidence="5" id="KW-0560">Oxidoreductase</keyword>
<dbReference type="InterPro" id="IPR000391">
    <property type="entry name" value="Rng_hydr_dOase-bsu"/>
</dbReference>
<evidence type="ECO:0000256" key="4">
    <source>
        <dbReference type="ARBA" id="ARBA00022964"/>
    </source>
</evidence>
<dbReference type="PANTHER" id="PTHR41534">
    <property type="entry name" value="BLR3401 PROTEIN"/>
    <property type="match status" value="1"/>
</dbReference>
<dbReference type="InterPro" id="IPR032710">
    <property type="entry name" value="NTF2-like_dom_sf"/>
</dbReference>
<reference evidence="6 7" key="1">
    <citation type="journal article" date="2013" name="Genome Announc.">
        <title>Genome Sequence of the Pyrene- and Fluoranthene-Degrading Bacterium Cycloclasticus sp. Strain PY97M.</title>
        <authorList>
            <person name="Cui Z."/>
            <person name="Xu G."/>
            <person name="Li Q."/>
            <person name="Gao W."/>
            <person name="Zheng L."/>
        </authorList>
    </citation>
    <scope>NUCLEOTIDE SEQUENCE [LARGE SCALE GENOMIC DNA]</scope>
    <source>
        <strain evidence="6 7">PY97M</strain>
    </source>
</reference>
<comment type="similarity">
    <text evidence="2">Belongs to the bacterial ring-hydroxylating dioxygenase beta subunit family.</text>
</comment>
<evidence type="ECO:0000313" key="7">
    <source>
        <dbReference type="Proteomes" id="UP000015462"/>
    </source>
</evidence>
<comment type="caution">
    <text evidence="6">The sequence shown here is derived from an EMBL/GenBank/DDBJ whole genome shotgun (WGS) entry which is preliminary data.</text>
</comment>
<dbReference type="Proteomes" id="UP000015462">
    <property type="component" value="Unassembled WGS sequence"/>
</dbReference>
<dbReference type="EMBL" id="ASHL01000001">
    <property type="protein sequence ID" value="EPD14057.1"/>
    <property type="molecule type" value="Genomic_DNA"/>
</dbReference>
<evidence type="ECO:0000256" key="5">
    <source>
        <dbReference type="ARBA" id="ARBA00023002"/>
    </source>
</evidence>
<dbReference type="PANTHER" id="PTHR41534:SF2">
    <property type="entry name" value="3-PHENYLPROPIONATE_CINNAMIC ACID DIOXYGENASE SUBUNIT BETA"/>
    <property type="match status" value="1"/>
</dbReference>
<dbReference type="Pfam" id="PF00866">
    <property type="entry name" value="Ring_hydroxyl_B"/>
    <property type="match status" value="1"/>
</dbReference>
<protein>
    <submittedName>
        <fullName evidence="6">3-phenylpropionate dioxygenase subunit beta</fullName>
    </submittedName>
</protein>
<gene>
    <name evidence="6" type="ORF">L196_01120</name>
</gene>
<evidence type="ECO:0000313" key="6">
    <source>
        <dbReference type="EMBL" id="EPD14057.1"/>
    </source>
</evidence>
<dbReference type="SUPFAM" id="SSF54427">
    <property type="entry name" value="NTF2-like"/>
    <property type="match status" value="1"/>
</dbReference>
<dbReference type="GO" id="GO:0019380">
    <property type="term" value="P:3-phenylpropionate catabolic process"/>
    <property type="evidence" value="ECO:0007669"/>
    <property type="project" value="TreeGrafter"/>
</dbReference>
<sequence length="180" mass="21225">MTTTTNTQTKMTDTDQMLLWYKVNQFYNQEARALDDEDYETWFSMLAEDLQYWMPARESVFRKDEKPDSTNNMNHYNETLPSLQLRVARLHSGAAWAEDPRTRYRHIVSNVEVELGDAAGEIKVRSNTLVYRSRLEREEYWLLAKRDDVLREADGSFKVAKRKITPDFTSLLSKNLNVFL</sequence>